<keyword evidence="4" id="KW-1185">Reference proteome</keyword>
<protein>
    <submittedName>
        <fullName evidence="3">Uncharacterized protein</fullName>
    </submittedName>
</protein>
<evidence type="ECO:0000256" key="2">
    <source>
        <dbReference type="SAM" id="SignalP"/>
    </source>
</evidence>
<reference evidence="3" key="1">
    <citation type="submission" date="2022-06" db="EMBL/GenBank/DDBJ databases">
        <title>Genome Sequence of Candolleomyces eurysporus.</title>
        <authorList>
            <person name="Buettner E."/>
        </authorList>
    </citation>
    <scope>NUCLEOTIDE SEQUENCE</scope>
    <source>
        <strain evidence="3">VTCC 930004</strain>
    </source>
</reference>
<feature type="coiled-coil region" evidence="1">
    <location>
        <begin position="101"/>
        <end position="170"/>
    </location>
</feature>
<feature type="signal peptide" evidence="2">
    <location>
        <begin position="1"/>
        <end position="24"/>
    </location>
</feature>
<proteinExistence type="predicted"/>
<feature type="coiled-coil region" evidence="1">
    <location>
        <begin position="206"/>
        <end position="275"/>
    </location>
</feature>
<accession>A0A9W8JEV0</accession>
<dbReference type="EMBL" id="JANBPK010000760">
    <property type="protein sequence ID" value="KAJ2932779.1"/>
    <property type="molecule type" value="Genomic_DNA"/>
</dbReference>
<keyword evidence="2" id="KW-0732">Signal</keyword>
<evidence type="ECO:0000313" key="4">
    <source>
        <dbReference type="Proteomes" id="UP001140091"/>
    </source>
</evidence>
<evidence type="ECO:0000313" key="3">
    <source>
        <dbReference type="EMBL" id="KAJ2932779.1"/>
    </source>
</evidence>
<feature type="non-terminal residue" evidence="3">
    <location>
        <position position="1"/>
    </location>
</feature>
<comment type="caution">
    <text evidence="3">The sequence shown here is derived from an EMBL/GenBank/DDBJ whole genome shotgun (WGS) entry which is preliminary data.</text>
</comment>
<sequence length="384" mass="43251">MFTETAACTVFILTVCLAPAPTLASAALALLIHTSHTRQEQSALVLKLREKLAKEEATITGLRENSSRLEVELLSTSARNRSLTEQNEAFKNSTFSMQESIHNLYEDLSKARETVDQHEATIFHLKEAQAKHETTIAELQRQLPTLEADLLATSSRNRALEEENERYKNSTLSMQDSIHTLSEDLSKAREREVEDDATITHLKDTQANHETTSAELRQQVSTLEAQNRVLTEDNEKLKTISLSLKESIDTLSKDLSNAREKVDQHDAAITDFEETNLMLECAVAEENKRIAALSQTCEEAASSVTVLRVELEQKTKEAADWKDLFVHSDLKTPRPYRSKHRRWASEPFEPSLTGIIATKDQEIAQLKDRISEKIVVVIRARCSG</sequence>
<name>A0A9W8JEV0_9AGAR</name>
<evidence type="ECO:0000256" key="1">
    <source>
        <dbReference type="SAM" id="Coils"/>
    </source>
</evidence>
<feature type="chain" id="PRO_5040995834" evidence="2">
    <location>
        <begin position="25"/>
        <end position="384"/>
    </location>
</feature>
<feature type="coiled-coil region" evidence="1">
    <location>
        <begin position="45"/>
        <end position="72"/>
    </location>
</feature>
<dbReference type="Proteomes" id="UP001140091">
    <property type="component" value="Unassembled WGS sequence"/>
</dbReference>
<organism evidence="3 4">
    <name type="scientific">Candolleomyces eurysporus</name>
    <dbReference type="NCBI Taxonomy" id="2828524"/>
    <lineage>
        <taxon>Eukaryota</taxon>
        <taxon>Fungi</taxon>
        <taxon>Dikarya</taxon>
        <taxon>Basidiomycota</taxon>
        <taxon>Agaricomycotina</taxon>
        <taxon>Agaricomycetes</taxon>
        <taxon>Agaricomycetidae</taxon>
        <taxon>Agaricales</taxon>
        <taxon>Agaricineae</taxon>
        <taxon>Psathyrellaceae</taxon>
        <taxon>Candolleomyces</taxon>
    </lineage>
</organism>
<dbReference type="OrthoDB" id="9944809at2759"/>
<gene>
    <name evidence="3" type="ORF">H1R20_g4317</name>
</gene>
<keyword evidence="1" id="KW-0175">Coiled coil</keyword>
<dbReference type="AlphaFoldDB" id="A0A9W8JEV0"/>